<dbReference type="InterPro" id="IPR026505">
    <property type="entry name" value="Solute_c_fam_35_mem_F3/F4"/>
</dbReference>
<dbReference type="Proteomes" id="UP000184073">
    <property type="component" value="Unassembled WGS sequence"/>
</dbReference>
<evidence type="ECO:0000256" key="4">
    <source>
        <dbReference type="SAM" id="Phobius"/>
    </source>
</evidence>
<keyword evidence="4" id="KW-0472">Membrane</keyword>
<dbReference type="InterPro" id="IPR037185">
    <property type="entry name" value="EmrE-like"/>
</dbReference>
<dbReference type="OrthoDB" id="10062838at2759"/>
<dbReference type="VEuPathDB" id="FungiDB:ASPVEDRAFT_146243"/>
<evidence type="ECO:0000256" key="2">
    <source>
        <dbReference type="ARBA" id="ARBA00022824"/>
    </source>
</evidence>
<feature type="transmembrane region" description="Helical" evidence="4">
    <location>
        <begin position="263"/>
        <end position="283"/>
    </location>
</feature>
<evidence type="ECO:0000313" key="7">
    <source>
        <dbReference type="Proteomes" id="UP000184073"/>
    </source>
</evidence>
<dbReference type="InterPro" id="IPR000620">
    <property type="entry name" value="EamA_dom"/>
</dbReference>
<dbReference type="AlphaFoldDB" id="A0A1L9P5N7"/>
<gene>
    <name evidence="6" type="ORF">ASPVEDRAFT_146243</name>
</gene>
<organism evidence="6 7">
    <name type="scientific">Aspergillus versicolor CBS 583.65</name>
    <dbReference type="NCBI Taxonomy" id="1036611"/>
    <lineage>
        <taxon>Eukaryota</taxon>
        <taxon>Fungi</taxon>
        <taxon>Dikarya</taxon>
        <taxon>Ascomycota</taxon>
        <taxon>Pezizomycotina</taxon>
        <taxon>Eurotiomycetes</taxon>
        <taxon>Eurotiomycetidae</taxon>
        <taxon>Eurotiales</taxon>
        <taxon>Aspergillaceae</taxon>
        <taxon>Aspergillus</taxon>
        <taxon>Aspergillus subgen. Nidulantes</taxon>
    </lineage>
</organism>
<dbReference type="STRING" id="1036611.A0A1L9P5N7"/>
<dbReference type="SUPFAM" id="SSF103481">
    <property type="entry name" value="Multidrug resistance efflux transporter EmrE"/>
    <property type="match status" value="2"/>
</dbReference>
<dbReference type="PANTHER" id="PTHR19346:SF4">
    <property type="entry name" value="SUGAR PHOSPHATE TRANSPORTER DOMAIN-CONTAINING PROTEIN"/>
    <property type="match status" value="1"/>
</dbReference>
<feature type="transmembrane region" description="Helical" evidence="4">
    <location>
        <begin position="168"/>
        <end position="189"/>
    </location>
</feature>
<feature type="compositionally biased region" description="Basic residues" evidence="3">
    <location>
        <begin position="37"/>
        <end position="46"/>
    </location>
</feature>
<evidence type="ECO:0000256" key="3">
    <source>
        <dbReference type="SAM" id="MobiDB-lite"/>
    </source>
</evidence>
<evidence type="ECO:0000256" key="1">
    <source>
        <dbReference type="ARBA" id="ARBA00004477"/>
    </source>
</evidence>
<dbReference type="RefSeq" id="XP_040662581.1">
    <property type="nucleotide sequence ID" value="XM_040808087.1"/>
</dbReference>
<reference evidence="7" key="1">
    <citation type="journal article" date="2017" name="Genome Biol.">
        <title>Comparative genomics reveals high biological diversity and specific adaptations in the industrially and medically important fungal genus Aspergillus.</title>
        <authorList>
            <person name="de Vries R.P."/>
            <person name="Riley R."/>
            <person name="Wiebenga A."/>
            <person name="Aguilar-Osorio G."/>
            <person name="Amillis S."/>
            <person name="Uchima C.A."/>
            <person name="Anderluh G."/>
            <person name="Asadollahi M."/>
            <person name="Askin M."/>
            <person name="Barry K."/>
            <person name="Battaglia E."/>
            <person name="Bayram O."/>
            <person name="Benocci T."/>
            <person name="Braus-Stromeyer S.A."/>
            <person name="Caldana C."/>
            <person name="Canovas D."/>
            <person name="Cerqueira G.C."/>
            <person name="Chen F."/>
            <person name="Chen W."/>
            <person name="Choi C."/>
            <person name="Clum A."/>
            <person name="Dos Santos R.A."/>
            <person name="Damasio A.R."/>
            <person name="Diallinas G."/>
            <person name="Emri T."/>
            <person name="Fekete E."/>
            <person name="Flipphi M."/>
            <person name="Freyberg S."/>
            <person name="Gallo A."/>
            <person name="Gournas C."/>
            <person name="Habgood R."/>
            <person name="Hainaut M."/>
            <person name="Harispe M.L."/>
            <person name="Henrissat B."/>
            <person name="Hilden K.S."/>
            <person name="Hope R."/>
            <person name="Hossain A."/>
            <person name="Karabika E."/>
            <person name="Karaffa L."/>
            <person name="Karanyi Z."/>
            <person name="Krasevec N."/>
            <person name="Kuo A."/>
            <person name="Kusch H."/>
            <person name="LaButti K."/>
            <person name="Lagendijk E.L."/>
            <person name="Lapidus A."/>
            <person name="Levasseur A."/>
            <person name="Lindquist E."/>
            <person name="Lipzen A."/>
            <person name="Logrieco A.F."/>
            <person name="MacCabe A."/>
            <person name="Maekelae M.R."/>
            <person name="Malavazi I."/>
            <person name="Melin P."/>
            <person name="Meyer V."/>
            <person name="Mielnichuk N."/>
            <person name="Miskei M."/>
            <person name="Molnar A.P."/>
            <person name="Mule G."/>
            <person name="Ngan C.Y."/>
            <person name="Orejas M."/>
            <person name="Orosz E."/>
            <person name="Ouedraogo J.P."/>
            <person name="Overkamp K.M."/>
            <person name="Park H.-S."/>
            <person name="Perrone G."/>
            <person name="Piumi F."/>
            <person name="Punt P.J."/>
            <person name="Ram A.F."/>
            <person name="Ramon A."/>
            <person name="Rauscher S."/>
            <person name="Record E."/>
            <person name="Riano-Pachon D.M."/>
            <person name="Robert V."/>
            <person name="Roehrig J."/>
            <person name="Ruller R."/>
            <person name="Salamov A."/>
            <person name="Salih N.S."/>
            <person name="Samson R.A."/>
            <person name="Sandor E."/>
            <person name="Sanguinetti M."/>
            <person name="Schuetze T."/>
            <person name="Sepcic K."/>
            <person name="Shelest E."/>
            <person name="Sherlock G."/>
            <person name="Sophianopoulou V."/>
            <person name="Squina F.M."/>
            <person name="Sun H."/>
            <person name="Susca A."/>
            <person name="Todd R.B."/>
            <person name="Tsang A."/>
            <person name="Unkles S.E."/>
            <person name="van de Wiele N."/>
            <person name="van Rossen-Uffink D."/>
            <person name="Oliveira J.V."/>
            <person name="Vesth T.C."/>
            <person name="Visser J."/>
            <person name="Yu J.-H."/>
            <person name="Zhou M."/>
            <person name="Andersen M.R."/>
            <person name="Archer D.B."/>
            <person name="Baker S.E."/>
            <person name="Benoit I."/>
            <person name="Brakhage A.A."/>
            <person name="Braus G.H."/>
            <person name="Fischer R."/>
            <person name="Frisvad J.C."/>
            <person name="Goldman G.H."/>
            <person name="Houbraken J."/>
            <person name="Oakley B."/>
            <person name="Pocsi I."/>
            <person name="Scazzocchio C."/>
            <person name="Seiboth B."/>
            <person name="vanKuyk P.A."/>
            <person name="Wortman J."/>
            <person name="Dyer P.S."/>
            <person name="Grigoriev I.V."/>
        </authorList>
    </citation>
    <scope>NUCLEOTIDE SEQUENCE [LARGE SCALE GENOMIC DNA]</scope>
    <source>
        <strain evidence="7">CBS 583.65</strain>
    </source>
</reference>
<feature type="transmembrane region" description="Helical" evidence="4">
    <location>
        <begin position="392"/>
        <end position="415"/>
    </location>
</feature>
<keyword evidence="4" id="KW-0812">Transmembrane</keyword>
<feature type="transmembrane region" description="Helical" evidence="4">
    <location>
        <begin position="227"/>
        <end position="243"/>
    </location>
</feature>
<sequence>MHGPFDGRSRQPLLGGEQQGRMSASSFRGGDAEGRPMLHHSRRSTMRSKSPEGNADALAKKQTRQKYFIASGFLLLSLASFVVQTETAVYIQHDLGWDKPYCMLYLTHGSWSLLWPVQLLILRLQKRGLSWEAFWRRHVHLLWTTGQMVESQDLHLTSRETHRSPIPYLLKTTAFVTSALTVAGVSWYVAVNQTTASDLTAIYNCSAFFAYAFSIPLLKEKLRLDKVLSVGVAIVGVLIVAYGDGDEGDGTGKDEGRHGATRLVGNLIIGIGSVLYGLYEVLYKRYACPPEGTSAGRSMIFANTYGSLIGLFTVLVLWIPLPILHILGLETFRWPTGEAAWMLIISVAANATFSGSFLVLISLTSPVLSSVAALLTIFLVAIVDWLRTGHPLAKSSIGGGILIMVAFFLLSWSTYREMNEERKKNIEQDAVSSDTDE</sequence>
<feature type="transmembrane region" description="Helical" evidence="4">
    <location>
        <begin position="103"/>
        <end position="122"/>
    </location>
</feature>
<evidence type="ECO:0000259" key="5">
    <source>
        <dbReference type="Pfam" id="PF00892"/>
    </source>
</evidence>
<dbReference type="GO" id="GO:0016020">
    <property type="term" value="C:membrane"/>
    <property type="evidence" value="ECO:0007669"/>
    <property type="project" value="InterPro"/>
</dbReference>
<dbReference type="EMBL" id="KV878125">
    <property type="protein sequence ID" value="OJI96818.1"/>
    <property type="molecule type" value="Genomic_DNA"/>
</dbReference>
<accession>A0A1L9P5N7</accession>
<name>A0A1L9P5N7_ASPVE</name>
<evidence type="ECO:0000313" key="6">
    <source>
        <dbReference type="EMBL" id="OJI96818.1"/>
    </source>
</evidence>
<feature type="transmembrane region" description="Helical" evidence="4">
    <location>
        <begin position="201"/>
        <end position="218"/>
    </location>
</feature>
<keyword evidence="4" id="KW-1133">Transmembrane helix</keyword>
<feature type="transmembrane region" description="Helical" evidence="4">
    <location>
        <begin position="367"/>
        <end position="386"/>
    </location>
</feature>
<comment type="subcellular location">
    <subcellularLocation>
        <location evidence="1">Endoplasmic reticulum membrane</location>
        <topology evidence="1">Multi-pass membrane protein</topology>
    </subcellularLocation>
</comment>
<dbReference type="Pfam" id="PF00892">
    <property type="entry name" value="EamA"/>
    <property type="match status" value="1"/>
</dbReference>
<feature type="transmembrane region" description="Helical" evidence="4">
    <location>
        <begin position="339"/>
        <end position="360"/>
    </location>
</feature>
<feature type="transmembrane region" description="Helical" evidence="4">
    <location>
        <begin position="67"/>
        <end position="91"/>
    </location>
</feature>
<keyword evidence="2" id="KW-0256">Endoplasmic reticulum</keyword>
<dbReference type="GeneID" id="63723598"/>
<proteinExistence type="predicted"/>
<feature type="transmembrane region" description="Helical" evidence="4">
    <location>
        <begin position="304"/>
        <end position="327"/>
    </location>
</feature>
<protein>
    <recommendedName>
        <fullName evidence="5">EamA domain-containing protein</fullName>
    </recommendedName>
</protein>
<feature type="domain" description="EamA" evidence="5">
    <location>
        <begin position="174"/>
        <end position="241"/>
    </location>
</feature>
<keyword evidence="7" id="KW-1185">Reference proteome</keyword>
<dbReference type="PANTHER" id="PTHR19346">
    <property type="entry name" value="SUGAR PHOSPHATE TRANSPORTER DOMAIN-CONTAINING PROTEIN"/>
    <property type="match status" value="1"/>
</dbReference>
<feature type="region of interest" description="Disordered" evidence="3">
    <location>
        <begin position="1"/>
        <end position="57"/>
    </location>
</feature>